<evidence type="ECO:0000313" key="2">
    <source>
        <dbReference type="EMBL" id="MBW9062375.1"/>
    </source>
</evidence>
<feature type="compositionally biased region" description="Polar residues" evidence="1">
    <location>
        <begin position="69"/>
        <end position="78"/>
    </location>
</feature>
<comment type="caution">
    <text evidence="2">The sequence shown here is derived from an EMBL/GenBank/DDBJ whole genome shotgun (WGS) entry which is preliminary data.</text>
</comment>
<reference evidence="2 3" key="1">
    <citation type="journal article" date="2021" name="MBio">
        <title>Poor Competitiveness of Bradyrhizobium in Pigeon Pea Root Colonization in Indian Soils.</title>
        <authorList>
            <person name="Chalasani D."/>
            <person name="Basu A."/>
            <person name="Pullabhotla S.V.S.R.N."/>
            <person name="Jorrin B."/>
            <person name="Neal A.L."/>
            <person name="Poole P.S."/>
            <person name="Podile A.R."/>
            <person name="Tkacz A."/>
        </authorList>
    </citation>
    <scope>NUCLEOTIDE SEQUENCE [LARGE SCALE GENOMIC DNA]</scope>
    <source>
        <strain evidence="2 3">HU44</strain>
    </source>
</reference>
<dbReference type="EMBL" id="JAEUAO010000001">
    <property type="protein sequence ID" value="MBW9062375.1"/>
    <property type="molecule type" value="Genomic_DNA"/>
</dbReference>
<evidence type="ECO:0000256" key="1">
    <source>
        <dbReference type="SAM" id="MobiDB-lite"/>
    </source>
</evidence>
<evidence type="ECO:0000313" key="3">
    <source>
        <dbReference type="Proteomes" id="UP000757604"/>
    </source>
</evidence>
<dbReference type="RefSeq" id="WP_220370431.1">
    <property type="nucleotide sequence ID" value="NZ_JAEUAO010000001.1"/>
</dbReference>
<keyword evidence="3" id="KW-1185">Reference proteome</keyword>
<organism evidence="2 3">
    <name type="scientific">Rhizobium herbae</name>
    <dbReference type="NCBI Taxonomy" id="508661"/>
    <lineage>
        <taxon>Bacteria</taxon>
        <taxon>Pseudomonadati</taxon>
        <taxon>Pseudomonadota</taxon>
        <taxon>Alphaproteobacteria</taxon>
        <taxon>Hyphomicrobiales</taxon>
        <taxon>Rhizobiaceae</taxon>
        <taxon>Rhizobium/Agrobacterium group</taxon>
        <taxon>Rhizobium</taxon>
    </lineage>
</organism>
<feature type="region of interest" description="Disordered" evidence="1">
    <location>
        <begin position="65"/>
        <end position="89"/>
    </location>
</feature>
<dbReference type="Proteomes" id="UP000757604">
    <property type="component" value="Unassembled WGS sequence"/>
</dbReference>
<gene>
    <name evidence="2" type="ORF">JNB71_03490</name>
</gene>
<sequence length="89" mass="9469">MANAEQAVRDAAERLHAAIQDAKASGLAVVWPHRPGDLLSISISETGKFGQPLDLSDKERAVIPALDPSASNDPSGFISSEGRPPRPRR</sequence>
<name>A0ABS7H6D2_9HYPH</name>
<protein>
    <submittedName>
        <fullName evidence="2">Uncharacterized protein</fullName>
    </submittedName>
</protein>
<accession>A0ABS7H6D2</accession>
<proteinExistence type="predicted"/>